<keyword evidence="5" id="KW-0804">Transcription</keyword>
<comment type="subcellular location">
    <subcellularLocation>
        <location evidence="1">Nucleus</location>
    </subcellularLocation>
</comment>
<dbReference type="SUPFAM" id="SSF54171">
    <property type="entry name" value="DNA-binding domain"/>
    <property type="match status" value="1"/>
</dbReference>
<evidence type="ECO:0000256" key="4">
    <source>
        <dbReference type="ARBA" id="ARBA00023125"/>
    </source>
</evidence>
<dbReference type="FunFam" id="3.30.730.10:FF:000001">
    <property type="entry name" value="Ethylene-responsive transcription factor 2"/>
    <property type="match status" value="1"/>
</dbReference>
<feature type="domain" description="AP2/ERF" evidence="8">
    <location>
        <begin position="97"/>
        <end position="154"/>
    </location>
</feature>
<evidence type="ECO:0000256" key="7">
    <source>
        <dbReference type="SAM" id="MobiDB-lite"/>
    </source>
</evidence>
<dbReference type="GO" id="GO:0005634">
    <property type="term" value="C:nucleus"/>
    <property type="evidence" value="ECO:0007669"/>
    <property type="project" value="UniProtKB-SubCell"/>
</dbReference>
<dbReference type="GO" id="GO:0003677">
    <property type="term" value="F:DNA binding"/>
    <property type="evidence" value="ECO:0007669"/>
    <property type="project" value="UniProtKB-KW"/>
</dbReference>
<gene>
    <name evidence="9" type="ORF">RJ639_014074</name>
</gene>
<proteinExistence type="predicted"/>
<feature type="region of interest" description="Disordered" evidence="7">
    <location>
        <begin position="170"/>
        <end position="189"/>
    </location>
</feature>
<keyword evidence="10" id="KW-1185">Reference proteome</keyword>
<dbReference type="InterPro" id="IPR001471">
    <property type="entry name" value="AP2/ERF_dom"/>
</dbReference>
<sequence>STYNTVDRRHGKRPLPPHESEEKAEEEEVEHIFPVYSARSQQDMSAMVSALSQVIGSSNPHADSLHAAHNPISQSSTTQHSQSQQPTQEEGNQRRRHYRGVRQRPWGKWAAEIRDPQKAARVWLGTFDTAEGAALAYDEAALRFKGNKAKLNFPERVQGRSELLGYLTTQRPDSRTPLPNSVLPLPRPASRESYPNLLHYAQFLRGGDGDRLNYGPGGSVIYPSGTNSLHSSLTIPSSSAPSMASQQHIQQQQQQELPGFQSPYESSSCSGCGPPKQWGDMDNTDHPRE</sequence>
<dbReference type="InterPro" id="IPR044808">
    <property type="entry name" value="ERF_plant"/>
</dbReference>
<feature type="compositionally biased region" description="Low complexity" evidence="7">
    <location>
        <begin position="73"/>
        <end position="88"/>
    </location>
</feature>
<feature type="region of interest" description="Disordered" evidence="7">
    <location>
        <begin position="57"/>
        <end position="102"/>
    </location>
</feature>
<dbReference type="GO" id="GO:0003700">
    <property type="term" value="F:DNA-binding transcription factor activity"/>
    <property type="evidence" value="ECO:0007669"/>
    <property type="project" value="InterPro"/>
</dbReference>
<feature type="region of interest" description="Disordered" evidence="7">
    <location>
        <begin position="232"/>
        <end position="289"/>
    </location>
</feature>
<organism evidence="9 10">
    <name type="scientific">Escallonia herrerae</name>
    <dbReference type="NCBI Taxonomy" id="1293975"/>
    <lineage>
        <taxon>Eukaryota</taxon>
        <taxon>Viridiplantae</taxon>
        <taxon>Streptophyta</taxon>
        <taxon>Embryophyta</taxon>
        <taxon>Tracheophyta</taxon>
        <taxon>Spermatophyta</taxon>
        <taxon>Magnoliopsida</taxon>
        <taxon>eudicotyledons</taxon>
        <taxon>Gunneridae</taxon>
        <taxon>Pentapetalae</taxon>
        <taxon>asterids</taxon>
        <taxon>campanulids</taxon>
        <taxon>Escalloniales</taxon>
        <taxon>Escalloniaceae</taxon>
        <taxon>Escallonia</taxon>
    </lineage>
</organism>
<evidence type="ECO:0000313" key="10">
    <source>
        <dbReference type="Proteomes" id="UP001188597"/>
    </source>
</evidence>
<keyword evidence="3" id="KW-0805">Transcription regulation</keyword>
<evidence type="ECO:0000256" key="6">
    <source>
        <dbReference type="ARBA" id="ARBA00023242"/>
    </source>
</evidence>
<dbReference type="EMBL" id="JAVXUP010001758">
    <property type="protein sequence ID" value="KAK3008366.1"/>
    <property type="molecule type" value="Genomic_DNA"/>
</dbReference>
<dbReference type="PRINTS" id="PR00367">
    <property type="entry name" value="ETHRSPELEMNT"/>
</dbReference>
<keyword evidence="6" id="KW-0539">Nucleus</keyword>
<feature type="non-terminal residue" evidence="9">
    <location>
        <position position="1"/>
    </location>
</feature>
<reference evidence="9" key="1">
    <citation type="submission" date="2022-12" db="EMBL/GenBank/DDBJ databases">
        <title>Draft genome assemblies for two species of Escallonia (Escalloniales).</title>
        <authorList>
            <person name="Chanderbali A."/>
            <person name="Dervinis C."/>
            <person name="Anghel I."/>
            <person name="Soltis D."/>
            <person name="Soltis P."/>
            <person name="Zapata F."/>
        </authorList>
    </citation>
    <scope>NUCLEOTIDE SEQUENCE</scope>
    <source>
        <strain evidence="9">UCBG64.0493</strain>
        <tissue evidence="9">Leaf</tissue>
    </source>
</reference>
<dbReference type="PANTHER" id="PTHR31190">
    <property type="entry name" value="DNA-BINDING DOMAIN"/>
    <property type="match status" value="1"/>
</dbReference>
<dbReference type="PROSITE" id="PS51032">
    <property type="entry name" value="AP2_ERF"/>
    <property type="match status" value="1"/>
</dbReference>
<accession>A0AA88VGA0</accession>
<feature type="compositionally biased region" description="Low complexity" evidence="7">
    <location>
        <begin position="232"/>
        <end position="255"/>
    </location>
</feature>
<dbReference type="Pfam" id="PF00847">
    <property type="entry name" value="AP2"/>
    <property type="match status" value="1"/>
</dbReference>
<dbReference type="InterPro" id="IPR016177">
    <property type="entry name" value="DNA-bd_dom_sf"/>
</dbReference>
<dbReference type="CDD" id="cd00018">
    <property type="entry name" value="AP2"/>
    <property type="match status" value="1"/>
</dbReference>
<evidence type="ECO:0000256" key="2">
    <source>
        <dbReference type="ARBA" id="ARBA00022821"/>
    </source>
</evidence>
<keyword evidence="4" id="KW-0238">DNA-binding</keyword>
<dbReference type="Proteomes" id="UP001188597">
    <property type="component" value="Unassembled WGS sequence"/>
</dbReference>
<comment type="caution">
    <text evidence="9">The sequence shown here is derived from an EMBL/GenBank/DDBJ whole genome shotgun (WGS) entry which is preliminary data.</text>
</comment>
<dbReference type="SMART" id="SM00380">
    <property type="entry name" value="AP2"/>
    <property type="match status" value="1"/>
</dbReference>
<keyword evidence="2" id="KW-0611">Plant defense</keyword>
<dbReference type="InterPro" id="IPR036955">
    <property type="entry name" value="AP2/ERF_dom_sf"/>
</dbReference>
<evidence type="ECO:0000256" key="1">
    <source>
        <dbReference type="ARBA" id="ARBA00004123"/>
    </source>
</evidence>
<dbReference type="GO" id="GO:0006952">
    <property type="term" value="P:defense response"/>
    <property type="evidence" value="ECO:0007669"/>
    <property type="project" value="UniProtKB-KW"/>
</dbReference>
<name>A0AA88VGA0_9ASTE</name>
<dbReference type="Gene3D" id="3.30.730.10">
    <property type="entry name" value="AP2/ERF domain"/>
    <property type="match status" value="1"/>
</dbReference>
<evidence type="ECO:0000256" key="5">
    <source>
        <dbReference type="ARBA" id="ARBA00023163"/>
    </source>
</evidence>
<dbReference type="GO" id="GO:0009873">
    <property type="term" value="P:ethylene-activated signaling pathway"/>
    <property type="evidence" value="ECO:0007669"/>
    <property type="project" value="InterPro"/>
</dbReference>
<feature type="region of interest" description="Disordered" evidence="7">
    <location>
        <begin position="1"/>
        <end position="29"/>
    </location>
</feature>
<dbReference type="PANTHER" id="PTHR31190:SF167">
    <property type="entry name" value="ETHYLENE-RESPONSIVE TRANSCRIPTION FACTOR ERF112"/>
    <property type="match status" value="1"/>
</dbReference>
<evidence type="ECO:0000313" key="9">
    <source>
        <dbReference type="EMBL" id="KAK3008366.1"/>
    </source>
</evidence>
<evidence type="ECO:0000256" key="3">
    <source>
        <dbReference type="ARBA" id="ARBA00023015"/>
    </source>
</evidence>
<evidence type="ECO:0000259" key="8">
    <source>
        <dbReference type="PROSITE" id="PS51032"/>
    </source>
</evidence>
<protein>
    <recommendedName>
        <fullName evidence="8">AP2/ERF domain-containing protein</fullName>
    </recommendedName>
</protein>
<dbReference type="AlphaFoldDB" id="A0AA88VGA0"/>